<reference evidence="1 2" key="1">
    <citation type="submission" date="2013-10" db="EMBL/GenBank/DDBJ databases">
        <title>Whole Genome Shotgun Sequence of Pseudomonas taiwanensis SJ9.</title>
        <authorList>
            <person name="Hong S.-J."/>
            <person name="Shin J.-H."/>
        </authorList>
    </citation>
    <scope>NUCLEOTIDE SEQUENCE [LARGE SCALE GENOMIC DNA]</scope>
    <source>
        <strain evidence="1 2">SJ9</strain>
    </source>
</reference>
<dbReference type="AlphaFoldDB" id="V7DIK8"/>
<comment type="caution">
    <text evidence="1">The sequence shown here is derived from an EMBL/GenBank/DDBJ whole genome shotgun (WGS) entry which is preliminary data.</text>
</comment>
<dbReference type="EMBL" id="AXUP01000003">
    <property type="protein sequence ID" value="ESW41395.1"/>
    <property type="molecule type" value="Genomic_DNA"/>
</dbReference>
<evidence type="ECO:0000313" key="2">
    <source>
        <dbReference type="Proteomes" id="UP000018511"/>
    </source>
</evidence>
<evidence type="ECO:0000313" key="1">
    <source>
        <dbReference type="EMBL" id="ESW41395.1"/>
    </source>
</evidence>
<dbReference type="Proteomes" id="UP000018511">
    <property type="component" value="Unassembled WGS sequence"/>
</dbReference>
<name>V7DIK8_9PSED</name>
<accession>V7DIK8</accession>
<protein>
    <submittedName>
        <fullName evidence="1">Uncharacterized protein</fullName>
    </submittedName>
</protein>
<gene>
    <name evidence="1" type="ORF">O164_00760</name>
</gene>
<organism evidence="1 2">
    <name type="scientific">Pseudomonas taiwanensis SJ9</name>
    <dbReference type="NCBI Taxonomy" id="1388762"/>
    <lineage>
        <taxon>Bacteria</taxon>
        <taxon>Pseudomonadati</taxon>
        <taxon>Pseudomonadota</taxon>
        <taxon>Gammaproteobacteria</taxon>
        <taxon>Pseudomonadales</taxon>
        <taxon>Pseudomonadaceae</taxon>
        <taxon>Pseudomonas</taxon>
    </lineage>
</organism>
<sequence length="40" mass="4278">MDTPTSLLVFQIIGFIALGLSKAMTDPVRPGADQGKRNSM</sequence>
<proteinExistence type="predicted"/>